<reference evidence="1 2" key="1">
    <citation type="submission" date="2009-11" db="EMBL/GenBank/DDBJ databases">
        <title>Annotation of Allomyces macrogynus ATCC 38327.</title>
        <authorList>
            <consortium name="The Broad Institute Genome Sequencing Platform"/>
            <person name="Russ C."/>
            <person name="Cuomo C."/>
            <person name="Burger G."/>
            <person name="Gray M.W."/>
            <person name="Holland P.W.H."/>
            <person name="King N."/>
            <person name="Lang F.B.F."/>
            <person name="Roger A.J."/>
            <person name="Ruiz-Trillo I."/>
            <person name="Young S.K."/>
            <person name="Zeng Q."/>
            <person name="Gargeya S."/>
            <person name="Fitzgerald M."/>
            <person name="Haas B."/>
            <person name="Abouelleil A."/>
            <person name="Alvarado L."/>
            <person name="Arachchi H.M."/>
            <person name="Berlin A."/>
            <person name="Chapman S.B."/>
            <person name="Gearin G."/>
            <person name="Goldberg J."/>
            <person name="Griggs A."/>
            <person name="Gujja S."/>
            <person name="Hansen M."/>
            <person name="Heiman D."/>
            <person name="Howarth C."/>
            <person name="Larimer J."/>
            <person name="Lui A."/>
            <person name="MacDonald P.J.P."/>
            <person name="McCowen C."/>
            <person name="Montmayeur A."/>
            <person name="Murphy C."/>
            <person name="Neiman D."/>
            <person name="Pearson M."/>
            <person name="Priest M."/>
            <person name="Roberts A."/>
            <person name="Saif S."/>
            <person name="Shea T."/>
            <person name="Sisk P."/>
            <person name="Stolte C."/>
            <person name="Sykes S."/>
            <person name="Wortman J."/>
            <person name="Nusbaum C."/>
            <person name="Birren B."/>
        </authorList>
    </citation>
    <scope>NUCLEOTIDE SEQUENCE [LARGE SCALE GENOMIC DNA]</scope>
    <source>
        <strain evidence="1 2">ATCC 38327</strain>
    </source>
</reference>
<protein>
    <submittedName>
        <fullName evidence="1">Uncharacterized protein</fullName>
    </submittedName>
</protein>
<reference evidence="2" key="2">
    <citation type="submission" date="2009-11" db="EMBL/GenBank/DDBJ databases">
        <title>The Genome Sequence of Allomyces macrogynus strain ATCC 38327.</title>
        <authorList>
            <consortium name="The Broad Institute Genome Sequencing Platform"/>
            <person name="Russ C."/>
            <person name="Cuomo C."/>
            <person name="Shea T."/>
            <person name="Young S.K."/>
            <person name="Zeng Q."/>
            <person name="Koehrsen M."/>
            <person name="Haas B."/>
            <person name="Borodovsky M."/>
            <person name="Guigo R."/>
            <person name="Alvarado L."/>
            <person name="Berlin A."/>
            <person name="Borenstein D."/>
            <person name="Chen Z."/>
            <person name="Engels R."/>
            <person name="Freedman E."/>
            <person name="Gellesch M."/>
            <person name="Goldberg J."/>
            <person name="Griggs A."/>
            <person name="Gujja S."/>
            <person name="Heiman D."/>
            <person name="Hepburn T."/>
            <person name="Howarth C."/>
            <person name="Jen D."/>
            <person name="Larson L."/>
            <person name="Lewis B."/>
            <person name="Mehta T."/>
            <person name="Park D."/>
            <person name="Pearson M."/>
            <person name="Roberts A."/>
            <person name="Saif S."/>
            <person name="Shenoy N."/>
            <person name="Sisk P."/>
            <person name="Stolte C."/>
            <person name="Sykes S."/>
            <person name="Walk T."/>
            <person name="White J."/>
            <person name="Yandava C."/>
            <person name="Burger G."/>
            <person name="Gray M.W."/>
            <person name="Holland P.W.H."/>
            <person name="King N."/>
            <person name="Lang F.B.F."/>
            <person name="Roger A.J."/>
            <person name="Ruiz-Trillo I."/>
            <person name="Lander E."/>
            <person name="Nusbaum C."/>
        </authorList>
    </citation>
    <scope>NUCLEOTIDE SEQUENCE [LARGE SCALE GENOMIC DNA]</scope>
    <source>
        <strain evidence="2">ATCC 38327</strain>
    </source>
</reference>
<sequence length="81" mass="8677">MAAAAKSVLKTASSIRIAEDDFLVCIAGIIQPCKTGTIKIIVCDSFSLGYVKGGVDFSQGDEEVELIVANFLHNEKRNKTS</sequence>
<proteinExistence type="predicted"/>
<gene>
    <name evidence="1" type="ORF">AMAG_20121</name>
</gene>
<dbReference type="VEuPathDB" id="FungiDB:AMAG_20121"/>
<evidence type="ECO:0000313" key="1">
    <source>
        <dbReference type="EMBL" id="KNE70474.1"/>
    </source>
</evidence>
<dbReference type="AlphaFoldDB" id="A0A0L0T7G0"/>
<dbReference type="Proteomes" id="UP000054350">
    <property type="component" value="Unassembled WGS sequence"/>
</dbReference>
<evidence type="ECO:0000313" key="2">
    <source>
        <dbReference type="Proteomes" id="UP000054350"/>
    </source>
</evidence>
<accession>A0A0L0T7G0</accession>
<keyword evidence="2" id="KW-1185">Reference proteome</keyword>
<name>A0A0L0T7G0_ALLM3</name>
<organism evidence="1 2">
    <name type="scientific">Allomyces macrogynus (strain ATCC 38327)</name>
    <name type="common">Allomyces javanicus var. macrogynus</name>
    <dbReference type="NCBI Taxonomy" id="578462"/>
    <lineage>
        <taxon>Eukaryota</taxon>
        <taxon>Fungi</taxon>
        <taxon>Fungi incertae sedis</taxon>
        <taxon>Blastocladiomycota</taxon>
        <taxon>Blastocladiomycetes</taxon>
        <taxon>Blastocladiales</taxon>
        <taxon>Blastocladiaceae</taxon>
        <taxon>Allomyces</taxon>
    </lineage>
</organism>
<dbReference type="EMBL" id="GG745366">
    <property type="protein sequence ID" value="KNE70474.1"/>
    <property type="molecule type" value="Genomic_DNA"/>
</dbReference>